<feature type="domain" description="F-box associated beta-propeller type 3" evidence="1">
    <location>
        <begin position="8"/>
        <end position="134"/>
    </location>
</feature>
<sequence length="151" mass="17804">MVSAGISMVIDFDVNSEKFTSIKYFDSTLSMTQWENTYKDMSTLFNVNEKLGSHVTLDHMKSFEFRLLDDSTKHRWSRQFHQFPDVGLDYNHAIMRFWKTHENEAVWLLFTLLNDPLSVLFYNIERKTVKKILFRSSSLFEALGLEFLADA</sequence>
<dbReference type="Gramene" id="scaffold_401076.1">
    <property type="protein sequence ID" value="scaffold_401076.1"/>
    <property type="gene ID" value="scaffold_401076.1"/>
</dbReference>
<accession>D7LG72</accession>
<name>D7LG72_ARALL</name>
<reference evidence="3" key="1">
    <citation type="journal article" date="2011" name="Nat. Genet.">
        <title>The Arabidopsis lyrata genome sequence and the basis of rapid genome size change.</title>
        <authorList>
            <person name="Hu T.T."/>
            <person name="Pattyn P."/>
            <person name="Bakker E.G."/>
            <person name="Cao J."/>
            <person name="Cheng J.-F."/>
            <person name="Clark R.M."/>
            <person name="Fahlgren N."/>
            <person name="Fawcett J.A."/>
            <person name="Grimwood J."/>
            <person name="Gundlach H."/>
            <person name="Haberer G."/>
            <person name="Hollister J.D."/>
            <person name="Ossowski S."/>
            <person name="Ottilar R.P."/>
            <person name="Salamov A.A."/>
            <person name="Schneeberger K."/>
            <person name="Spannagl M."/>
            <person name="Wang X."/>
            <person name="Yang L."/>
            <person name="Nasrallah M.E."/>
            <person name="Bergelson J."/>
            <person name="Carrington J.C."/>
            <person name="Gaut B.S."/>
            <person name="Schmutz J."/>
            <person name="Mayer K.F.X."/>
            <person name="Van de Peer Y."/>
            <person name="Grigoriev I.V."/>
            <person name="Nordborg M."/>
            <person name="Weigel D."/>
            <person name="Guo Y.-L."/>
        </authorList>
    </citation>
    <scope>NUCLEOTIDE SEQUENCE [LARGE SCALE GENOMIC DNA]</scope>
    <source>
        <strain evidence="3">cv. MN47</strain>
    </source>
</reference>
<organism evidence="3">
    <name type="scientific">Arabidopsis lyrata subsp. lyrata</name>
    <name type="common">Lyre-leaved rock-cress</name>
    <dbReference type="NCBI Taxonomy" id="81972"/>
    <lineage>
        <taxon>Eukaryota</taxon>
        <taxon>Viridiplantae</taxon>
        <taxon>Streptophyta</taxon>
        <taxon>Embryophyta</taxon>
        <taxon>Tracheophyta</taxon>
        <taxon>Spermatophyta</taxon>
        <taxon>Magnoliopsida</taxon>
        <taxon>eudicotyledons</taxon>
        <taxon>Gunneridae</taxon>
        <taxon>Pentapetalae</taxon>
        <taxon>rosids</taxon>
        <taxon>malvids</taxon>
        <taxon>Brassicales</taxon>
        <taxon>Brassicaceae</taxon>
        <taxon>Camelineae</taxon>
        <taxon>Arabidopsis</taxon>
    </lineage>
</organism>
<dbReference type="HOGENOM" id="CLU_1733974_0_0_1"/>
<dbReference type="AlphaFoldDB" id="D7LG72"/>
<dbReference type="EMBL" id="GL348716">
    <property type="protein sequence ID" value="EFH55321.1"/>
    <property type="molecule type" value="Genomic_DNA"/>
</dbReference>
<dbReference type="InterPro" id="IPR013187">
    <property type="entry name" value="F-box-assoc_dom_typ3"/>
</dbReference>
<proteinExistence type="predicted"/>
<evidence type="ECO:0000313" key="2">
    <source>
        <dbReference type="EMBL" id="EFH55321.1"/>
    </source>
</evidence>
<gene>
    <name evidence="2" type="ORF">ARALYDRAFT_901575</name>
</gene>
<keyword evidence="3" id="KW-1185">Reference proteome</keyword>
<dbReference type="Proteomes" id="UP000008694">
    <property type="component" value="Unassembled WGS sequence"/>
</dbReference>
<protein>
    <recommendedName>
        <fullName evidence="1">F-box associated beta-propeller type 3 domain-containing protein</fullName>
    </recommendedName>
</protein>
<evidence type="ECO:0000313" key="3">
    <source>
        <dbReference type="Proteomes" id="UP000008694"/>
    </source>
</evidence>
<dbReference type="Pfam" id="PF08268">
    <property type="entry name" value="FBA_3"/>
    <property type="match status" value="1"/>
</dbReference>
<evidence type="ECO:0000259" key="1">
    <source>
        <dbReference type="Pfam" id="PF08268"/>
    </source>
</evidence>